<sequence>MLTATTCCVFSELNKGASLTHSGLSPQKEQPEDGQHHSDETLP</sequence>
<accession>B4DC82</accession>
<protein>
    <submittedName>
        <fullName evidence="2">Uncharacterized protein</fullName>
    </submittedName>
</protein>
<keyword evidence="3" id="KW-1185">Reference proteome</keyword>
<feature type="compositionally biased region" description="Basic and acidic residues" evidence="1">
    <location>
        <begin position="29"/>
        <end position="43"/>
    </location>
</feature>
<name>B4DC82_9BACT</name>
<gene>
    <name evidence="2" type="ORF">CfE428DRAFT_6523</name>
</gene>
<dbReference type="Proteomes" id="UP000005824">
    <property type="component" value="Unassembled WGS sequence"/>
</dbReference>
<feature type="compositionally biased region" description="Polar residues" evidence="1">
    <location>
        <begin position="18"/>
        <end position="28"/>
    </location>
</feature>
<evidence type="ECO:0000313" key="3">
    <source>
        <dbReference type="Proteomes" id="UP000005824"/>
    </source>
</evidence>
<feature type="region of interest" description="Disordered" evidence="1">
    <location>
        <begin position="18"/>
        <end position="43"/>
    </location>
</feature>
<dbReference type="AlphaFoldDB" id="B4DC82"/>
<comment type="caution">
    <text evidence="2">The sequence shown here is derived from an EMBL/GenBank/DDBJ whole genome shotgun (WGS) entry which is preliminary data.</text>
</comment>
<reference evidence="2 3" key="1">
    <citation type="journal article" date="2011" name="J. Bacteriol.">
        <title>Genome sequence of Chthoniobacter flavus Ellin428, an aerobic heterotrophic soil bacterium.</title>
        <authorList>
            <person name="Kant R."/>
            <person name="van Passel M.W."/>
            <person name="Palva A."/>
            <person name="Lucas S."/>
            <person name="Lapidus A."/>
            <person name="Glavina Del Rio T."/>
            <person name="Dalin E."/>
            <person name="Tice H."/>
            <person name="Bruce D."/>
            <person name="Goodwin L."/>
            <person name="Pitluck S."/>
            <person name="Larimer F.W."/>
            <person name="Land M.L."/>
            <person name="Hauser L."/>
            <person name="Sangwan P."/>
            <person name="de Vos W.M."/>
            <person name="Janssen P.H."/>
            <person name="Smidt H."/>
        </authorList>
    </citation>
    <scope>NUCLEOTIDE SEQUENCE [LARGE SCALE GENOMIC DNA]</scope>
    <source>
        <strain evidence="2 3">Ellin428</strain>
    </source>
</reference>
<evidence type="ECO:0000313" key="2">
    <source>
        <dbReference type="EMBL" id="EDY15959.1"/>
    </source>
</evidence>
<dbReference type="InParanoid" id="B4DC82"/>
<dbReference type="EMBL" id="ABVL01000045">
    <property type="protein sequence ID" value="EDY15959.1"/>
    <property type="molecule type" value="Genomic_DNA"/>
</dbReference>
<organism evidence="2 3">
    <name type="scientific">Chthoniobacter flavus Ellin428</name>
    <dbReference type="NCBI Taxonomy" id="497964"/>
    <lineage>
        <taxon>Bacteria</taxon>
        <taxon>Pseudomonadati</taxon>
        <taxon>Verrucomicrobiota</taxon>
        <taxon>Spartobacteria</taxon>
        <taxon>Chthoniobacterales</taxon>
        <taxon>Chthoniobacteraceae</taxon>
        <taxon>Chthoniobacter</taxon>
    </lineage>
</organism>
<dbReference type="STRING" id="497964.CfE428DRAFT_6523"/>
<evidence type="ECO:0000256" key="1">
    <source>
        <dbReference type="SAM" id="MobiDB-lite"/>
    </source>
</evidence>
<proteinExistence type="predicted"/>